<keyword evidence="2" id="KW-0830">Ubiquinone</keyword>
<proteinExistence type="predicted"/>
<dbReference type="GO" id="GO:0032259">
    <property type="term" value="P:methylation"/>
    <property type="evidence" value="ECO:0007669"/>
    <property type="project" value="UniProtKB-KW"/>
</dbReference>
<keyword evidence="2" id="KW-0808">Transferase</keyword>
<keyword evidence="3" id="KW-1185">Reference proteome</keyword>
<evidence type="ECO:0000259" key="1">
    <source>
        <dbReference type="Pfam" id="PF08241"/>
    </source>
</evidence>
<dbReference type="RefSeq" id="WP_203909475.1">
    <property type="nucleotide sequence ID" value="NZ_BONY01000020.1"/>
</dbReference>
<dbReference type="Proteomes" id="UP000612899">
    <property type="component" value="Unassembled WGS sequence"/>
</dbReference>
<feature type="domain" description="Methyltransferase type 11" evidence="1">
    <location>
        <begin position="43"/>
        <end position="134"/>
    </location>
</feature>
<dbReference type="PANTHER" id="PTHR43591">
    <property type="entry name" value="METHYLTRANSFERASE"/>
    <property type="match status" value="1"/>
</dbReference>
<dbReference type="InterPro" id="IPR029063">
    <property type="entry name" value="SAM-dependent_MTases_sf"/>
</dbReference>
<protein>
    <submittedName>
        <fullName evidence="2">Ubiquinone/menaquinone biosynthesis methyltransferase</fullName>
    </submittedName>
</protein>
<comment type="caution">
    <text evidence="2">The sequence shown here is derived from an EMBL/GenBank/DDBJ whole genome shotgun (WGS) entry which is preliminary data.</text>
</comment>
<keyword evidence="2" id="KW-0489">Methyltransferase</keyword>
<dbReference type="GO" id="GO:0008757">
    <property type="term" value="F:S-adenosylmethionine-dependent methyltransferase activity"/>
    <property type="evidence" value="ECO:0007669"/>
    <property type="project" value="InterPro"/>
</dbReference>
<name>A0A8J3VGX3_9ACTN</name>
<dbReference type="Pfam" id="PF08241">
    <property type="entry name" value="Methyltransf_11"/>
    <property type="match status" value="1"/>
</dbReference>
<dbReference type="AlphaFoldDB" id="A0A8J3VGX3"/>
<dbReference type="CDD" id="cd02440">
    <property type="entry name" value="AdoMet_MTases"/>
    <property type="match status" value="1"/>
</dbReference>
<dbReference type="Gene3D" id="3.40.50.150">
    <property type="entry name" value="Vaccinia Virus protein VP39"/>
    <property type="match status" value="1"/>
</dbReference>
<dbReference type="SUPFAM" id="SSF53335">
    <property type="entry name" value="S-adenosyl-L-methionine-dependent methyltransferases"/>
    <property type="match status" value="1"/>
</dbReference>
<evidence type="ECO:0000313" key="3">
    <source>
        <dbReference type="Proteomes" id="UP000612899"/>
    </source>
</evidence>
<dbReference type="InterPro" id="IPR013216">
    <property type="entry name" value="Methyltransf_11"/>
</dbReference>
<gene>
    <name evidence="2" type="ORF">Rhe02_37040</name>
</gene>
<sequence length="256" mass="26931">MSTYELSTRAAEFYESTFVPALFRRWAEHLVAQADPAQGDNVLDVACGTGIVARTAAAGGASATGVDLNPAMLSVAKRLAPSLNWVQGDAAALPFAEDSFDLVLSQAAMMFFPDRVGALAQMRRVAKPGARVLIQVPGRLTHSPGYAALADVVSRHAGPEAVELIASYFAAGDPDQLTAQAEQAGLTVTGAGNWMSATRLPGLQSFLDVELLPIAERVDDDVRARIVEDCRISLAPFISGEGIAAPIEVLLLTARA</sequence>
<organism evidence="2 3">
    <name type="scientific">Rhizocola hellebori</name>
    <dbReference type="NCBI Taxonomy" id="1392758"/>
    <lineage>
        <taxon>Bacteria</taxon>
        <taxon>Bacillati</taxon>
        <taxon>Actinomycetota</taxon>
        <taxon>Actinomycetes</taxon>
        <taxon>Micromonosporales</taxon>
        <taxon>Micromonosporaceae</taxon>
        <taxon>Rhizocola</taxon>
    </lineage>
</organism>
<evidence type="ECO:0000313" key="2">
    <source>
        <dbReference type="EMBL" id="GIH05637.1"/>
    </source>
</evidence>
<dbReference type="EMBL" id="BONY01000020">
    <property type="protein sequence ID" value="GIH05637.1"/>
    <property type="molecule type" value="Genomic_DNA"/>
</dbReference>
<reference evidence="2" key="1">
    <citation type="submission" date="2021-01" db="EMBL/GenBank/DDBJ databases">
        <title>Whole genome shotgun sequence of Rhizocola hellebori NBRC 109834.</title>
        <authorList>
            <person name="Komaki H."/>
            <person name="Tamura T."/>
        </authorList>
    </citation>
    <scope>NUCLEOTIDE SEQUENCE</scope>
    <source>
        <strain evidence="2">NBRC 109834</strain>
    </source>
</reference>
<accession>A0A8J3VGX3</accession>